<dbReference type="PROSITE" id="PS51257">
    <property type="entry name" value="PROKAR_LIPOPROTEIN"/>
    <property type="match status" value="1"/>
</dbReference>
<sequence>MKKNICVVLVIIFFVSCNKKVEEINTAQKYLKDFDNSKKMEELSNKILNKGDTIAFLEMADIYALSGHRKEFLWYALRMATDYEYSGAYYEAYSILHTDYDIEKHEEVNKMANYYLLKSYQLGSKDAKRNIHSRFNQSEIPTSNEYWRTIN</sequence>
<dbReference type="EMBL" id="SBII01000010">
    <property type="protein sequence ID" value="RWW96704.1"/>
    <property type="molecule type" value="Genomic_DNA"/>
</dbReference>
<name>A0A3S3QWG5_9FLAO</name>
<keyword evidence="2" id="KW-1185">Reference proteome</keyword>
<evidence type="ECO:0000313" key="1">
    <source>
        <dbReference type="EMBL" id="RWW96704.1"/>
    </source>
</evidence>
<accession>A0A3S3QWG5</accession>
<comment type="caution">
    <text evidence="1">The sequence shown here is derived from an EMBL/GenBank/DDBJ whole genome shotgun (WGS) entry which is preliminary data.</text>
</comment>
<evidence type="ECO:0000313" key="2">
    <source>
        <dbReference type="Proteomes" id="UP000287527"/>
    </source>
</evidence>
<reference evidence="1 2" key="1">
    <citation type="submission" date="2019-01" db="EMBL/GenBank/DDBJ databases">
        <title>Flavobacterium sp. nov.,isolated from freshwater.</title>
        <authorList>
            <person name="Zhang R."/>
            <person name="Du Z.-J."/>
        </authorList>
    </citation>
    <scope>NUCLEOTIDE SEQUENCE [LARGE SCALE GENOMIC DNA]</scope>
    <source>
        <strain evidence="1 2">1E403</strain>
    </source>
</reference>
<dbReference type="OrthoDB" id="1362573at2"/>
<proteinExistence type="predicted"/>
<gene>
    <name evidence="1" type="ORF">EPI11_14010</name>
</gene>
<protein>
    <submittedName>
        <fullName evidence="1">Uncharacterized protein</fullName>
    </submittedName>
</protein>
<dbReference type="AlphaFoldDB" id="A0A3S3QWG5"/>
<dbReference type="RefSeq" id="WP_128390607.1">
    <property type="nucleotide sequence ID" value="NZ_SBII01000010.1"/>
</dbReference>
<dbReference type="Proteomes" id="UP000287527">
    <property type="component" value="Unassembled WGS sequence"/>
</dbReference>
<organism evidence="1 2">
    <name type="scientific">Flavobacterium cerinum</name>
    <dbReference type="NCBI Taxonomy" id="2502784"/>
    <lineage>
        <taxon>Bacteria</taxon>
        <taxon>Pseudomonadati</taxon>
        <taxon>Bacteroidota</taxon>
        <taxon>Flavobacteriia</taxon>
        <taxon>Flavobacteriales</taxon>
        <taxon>Flavobacteriaceae</taxon>
        <taxon>Flavobacterium</taxon>
    </lineage>
</organism>